<dbReference type="GO" id="GO:0005634">
    <property type="term" value="C:nucleus"/>
    <property type="evidence" value="ECO:0007669"/>
    <property type="project" value="TreeGrafter"/>
</dbReference>
<dbReference type="KEGG" id="vcn:VOLCADRAFT_96154"/>
<dbReference type="GO" id="GO:0010468">
    <property type="term" value="P:regulation of gene expression"/>
    <property type="evidence" value="ECO:0007669"/>
    <property type="project" value="TreeGrafter"/>
</dbReference>
<dbReference type="PANTHER" id="PTHR14312">
    <property type="entry name" value="CREB/ATF BZIP TRANSCRIPTION FACTOR"/>
    <property type="match status" value="1"/>
</dbReference>
<dbReference type="AlphaFoldDB" id="D8U9C6"/>
<dbReference type="RefSeq" id="XP_002955262.1">
    <property type="nucleotide sequence ID" value="XM_002955216.1"/>
</dbReference>
<evidence type="ECO:0000256" key="2">
    <source>
        <dbReference type="SAM" id="Phobius"/>
    </source>
</evidence>
<sequence length="440" mass="45365">MSPGLDSVFTPTLHPAEVLLGASASAAGGNPWWLYLEPAFIRANPGYEVLIGMFFLGCLPFTIALNSLAFTIAALACAPREGRLGGEAGAAAAPESASTSSRTHGSLSSSPSSPWPLGSTSPGAAVRNGDDTGAAALADLGIHALPTAPPPAASASASRHAADGAVTSAPNARNSDVAHSPLLDEPPVTVSAISAATSLAAAPPPSPPAALLDADPRLTTAGSLLGVLPEAGRAFRRVWLVDLQFNMRALPLQGLCLLVLPAVWALPRLMRIQLALPAAVLEGQAGRDALNRSSSLMTSSLAAYGMPFAAVLAAGRLLEYIQGVVLVLIPPRWWREVVEVPLLIAGAFLLLKAAVHRLQDLLPLAAYLELTQQEQEAARKLQQQQVVLMRLDEQHAQQQQQQQDPRHGAAKQAQQHALGAAGSGAQQPGAPGAPVAVAGT</sequence>
<dbReference type="eggNOG" id="ENOG502T263">
    <property type="taxonomic scope" value="Eukaryota"/>
</dbReference>
<feature type="compositionally biased region" description="Low complexity" evidence="1">
    <location>
        <begin position="410"/>
        <end position="440"/>
    </location>
</feature>
<dbReference type="OrthoDB" id="548722at2759"/>
<feature type="transmembrane region" description="Helical" evidence="2">
    <location>
        <begin position="49"/>
        <end position="76"/>
    </location>
</feature>
<dbReference type="GeneID" id="9626314"/>
<name>D8U9C6_VOLCA</name>
<feature type="region of interest" description="Disordered" evidence="1">
    <location>
        <begin position="148"/>
        <end position="183"/>
    </location>
</feature>
<evidence type="ECO:0000313" key="3">
    <source>
        <dbReference type="EMBL" id="EFJ43781.1"/>
    </source>
</evidence>
<evidence type="ECO:0000313" key="4">
    <source>
        <dbReference type="Proteomes" id="UP000001058"/>
    </source>
</evidence>
<dbReference type="EMBL" id="GL378370">
    <property type="protein sequence ID" value="EFJ43781.1"/>
    <property type="molecule type" value="Genomic_DNA"/>
</dbReference>
<feature type="region of interest" description="Disordered" evidence="1">
    <location>
        <begin position="85"/>
        <end position="130"/>
    </location>
</feature>
<feature type="compositionally biased region" description="Low complexity" evidence="1">
    <location>
        <begin position="89"/>
        <end position="123"/>
    </location>
</feature>
<feature type="compositionally biased region" description="Low complexity" evidence="1">
    <location>
        <begin position="153"/>
        <end position="165"/>
    </location>
</feature>
<proteinExistence type="predicted"/>
<feature type="region of interest" description="Disordered" evidence="1">
    <location>
        <begin position="395"/>
        <end position="440"/>
    </location>
</feature>
<keyword evidence="4" id="KW-1185">Reference proteome</keyword>
<reference evidence="3 4" key="1">
    <citation type="journal article" date="2010" name="Science">
        <title>Genomic analysis of organismal complexity in the multicellular green alga Volvox carteri.</title>
        <authorList>
            <person name="Prochnik S.E."/>
            <person name="Umen J."/>
            <person name="Nedelcu A.M."/>
            <person name="Hallmann A."/>
            <person name="Miller S.M."/>
            <person name="Nishii I."/>
            <person name="Ferris P."/>
            <person name="Kuo A."/>
            <person name="Mitros T."/>
            <person name="Fritz-Laylin L.K."/>
            <person name="Hellsten U."/>
            <person name="Chapman J."/>
            <person name="Simakov O."/>
            <person name="Rensing S.A."/>
            <person name="Terry A."/>
            <person name="Pangilinan J."/>
            <person name="Kapitonov V."/>
            <person name="Jurka J."/>
            <person name="Salamov A."/>
            <person name="Shapiro H."/>
            <person name="Schmutz J."/>
            <person name="Grimwood J."/>
            <person name="Lindquist E."/>
            <person name="Lucas S."/>
            <person name="Grigoriev I.V."/>
            <person name="Schmitt R."/>
            <person name="Kirk D."/>
            <person name="Rokhsar D.S."/>
        </authorList>
    </citation>
    <scope>NUCLEOTIDE SEQUENCE [LARGE SCALE GENOMIC DNA]</scope>
    <source>
        <strain evidence="4">f. Nagariensis / Eve</strain>
    </source>
</reference>
<dbReference type="GO" id="GO:0043565">
    <property type="term" value="F:sequence-specific DNA binding"/>
    <property type="evidence" value="ECO:0007669"/>
    <property type="project" value="TreeGrafter"/>
</dbReference>
<organism evidence="4">
    <name type="scientific">Volvox carteri f. nagariensis</name>
    <dbReference type="NCBI Taxonomy" id="3068"/>
    <lineage>
        <taxon>Eukaryota</taxon>
        <taxon>Viridiplantae</taxon>
        <taxon>Chlorophyta</taxon>
        <taxon>core chlorophytes</taxon>
        <taxon>Chlorophyceae</taxon>
        <taxon>CS clade</taxon>
        <taxon>Chlamydomonadales</taxon>
        <taxon>Volvocaceae</taxon>
        <taxon>Volvox</taxon>
    </lineage>
</organism>
<keyword evidence="2" id="KW-0812">Transmembrane</keyword>
<dbReference type="InParanoid" id="D8U9C6"/>
<keyword evidence="2" id="KW-1133">Transmembrane helix</keyword>
<accession>D8U9C6</accession>
<dbReference type="Proteomes" id="UP000001058">
    <property type="component" value="Unassembled WGS sequence"/>
</dbReference>
<protein>
    <submittedName>
        <fullName evidence="3">Uncharacterized protein</fullName>
    </submittedName>
</protein>
<evidence type="ECO:0000256" key="1">
    <source>
        <dbReference type="SAM" id="MobiDB-lite"/>
    </source>
</evidence>
<keyword evidence="2" id="KW-0472">Membrane</keyword>
<dbReference type="PANTHER" id="PTHR14312:SF1">
    <property type="entry name" value="BASIC-LEUCINE ZIPPER TRANSCRIPTION FACTOR A"/>
    <property type="match status" value="1"/>
</dbReference>
<gene>
    <name evidence="3" type="ORF">VOLCADRAFT_96154</name>
</gene>